<organism evidence="1 2">
    <name type="scientific">Lithospermum erythrorhizon</name>
    <name type="common">Purple gromwell</name>
    <name type="synonym">Lithospermum officinale var. erythrorhizon</name>
    <dbReference type="NCBI Taxonomy" id="34254"/>
    <lineage>
        <taxon>Eukaryota</taxon>
        <taxon>Viridiplantae</taxon>
        <taxon>Streptophyta</taxon>
        <taxon>Embryophyta</taxon>
        <taxon>Tracheophyta</taxon>
        <taxon>Spermatophyta</taxon>
        <taxon>Magnoliopsida</taxon>
        <taxon>eudicotyledons</taxon>
        <taxon>Gunneridae</taxon>
        <taxon>Pentapetalae</taxon>
        <taxon>asterids</taxon>
        <taxon>lamiids</taxon>
        <taxon>Boraginales</taxon>
        <taxon>Boraginaceae</taxon>
        <taxon>Boraginoideae</taxon>
        <taxon>Lithospermeae</taxon>
        <taxon>Lithospermum</taxon>
    </lineage>
</organism>
<dbReference type="Proteomes" id="UP001454036">
    <property type="component" value="Unassembled WGS sequence"/>
</dbReference>
<reference evidence="1 2" key="1">
    <citation type="submission" date="2024-01" db="EMBL/GenBank/DDBJ databases">
        <title>The complete chloroplast genome sequence of Lithospermum erythrorhizon: insights into the phylogenetic relationship among Boraginaceae species and the maternal lineages of purple gromwells.</title>
        <authorList>
            <person name="Okada T."/>
            <person name="Watanabe K."/>
        </authorList>
    </citation>
    <scope>NUCLEOTIDE SEQUENCE [LARGE SCALE GENOMIC DNA]</scope>
</reference>
<keyword evidence="2" id="KW-1185">Reference proteome</keyword>
<evidence type="ECO:0000313" key="1">
    <source>
        <dbReference type="EMBL" id="GAA0150443.1"/>
    </source>
</evidence>
<protein>
    <submittedName>
        <fullName evidence="1">Uncharacterized protein</fullName>
    </submittedName>
</protein>
<name>A0AAV3PGR1_LITER</name>
<dbReference type="InterPro" id="IPR043502">
    <property type="entry name" value="DNA/RNA_pol_sf"/>
</dbReference>
<sequence length="109" mass="12746">MLLGRLWIHKEEAEYTTFLTEFRDVFAWTYSEMPLLNPKIVVHHLSVKRGSLPVKQGHHRFRSELVPSIEVEVNRLSDAGFIRKVVYPTWLSNSAGAKEEWTNKGMCRF</sequence>
<dbReference type="Gene3D" id="3.10.10.10">
    <property type="entry name" value="HIV Type 1 Reverse Transcriptase, subunit A, domain 1"/>
    <property type="match status" value="1"/>
</dbReference>
<evidence type="ECO:0000313" key="2">
    <source>
        <dbReference type="Proteomes" id="UP001454036"/>
    </source>
</evidence>
<gene>
    <name evidence="1" type="ORF">LIER_09387</name>
</gene>
<comment type="caution">
    <text evidence="1">The sequence shown here is derived from an EMBL/GenBank/DDBJ whole genome shotgun (WGS) entry which is preliminary data.</text>
</comment>
<dbReference type="SUPFAM" id="SSF56672">
    <property type="entry name" value="DNA/RNA polymerases"/>
    <property type="match status" value="1"/>
</dbReference>
<dbReference type="AlphaFoldDB" id="A0AAV3PGR1"/>
<dbReference type="EMBL" id="BAABME010001592">
    <property type="protein sequence ID" value="GAA0150443.1"/>
    <property type="molecule type" value="Genomic_DNA"/>
</dbReference>
<proteinExistence type="predicted"/>
<accession>A0AAV3PGR1</accession>